<dbReference type="GO" id="GO:0004783">
    <property type="term" value="F:sulfite reductase (NADPH) activity"/>
    <property type="evidence" value="ECO:0007669"/>
    <property type="project" value="UniProtKB-EC"/>
</dbReference>
<evidence type="ECO:0000313" key="24">
    <source>
        <dbReference type="Proteomes" id="UP000509510"/>
    </source>
</evidence>
<organism evidence="23 24">
    <name type="scientific">Talaromyces rugulosus</name>
    <name type="common">Penicillium rugulosum</name>
    <dbReference type="NCBI Taxonomy" id="121627"/>
    <lineage>
        <taxon>Eukaryota</taxon>
        <taxon>Fungi</taxon>
        <taxon>Dikarya</taxon>
        <taxon>Ascomycota</taxon>
        <taxon>Pezizomycotina</taxon>
        <taxon>Eurotiomycetes</taxon>
        <taxon>Eurotiomycetidae</taxon>
        <taxon>Eurotiales</taxon>
        <taxon>Trichocomaceae</taxon>
        <taxon>Talaromyces</taxon>
        <taxon>Talaromyces sect. Islandici</taxon>
    </lineage>
</organism>
<dbReference type="InterPro" id="IPR039261">
    <property type="entry name" value="FNR_nucleotide-bd"/>
</dbReference>
<comment type="catalytic activity">
    <reaction evidence="18">
        <text>hydrogen sulfide + 3 NADP(+) + 3 H2O = sulfite + 3 NADPH + 4 H(+)</text>
        <dbReference type="Rhea" id="RHEA:13801"/>
        <dbReference type="ChEBI" id="CHEBI:15377"/>
        <dbReference type="ChEBI" id="CHEBI:15378"/>
        <dbReference type="ChEBI" id="CHEBI:17359"/>
        <dbReference type="ChEBI" id="CHEBI:29919"/>
        <dbReference type="ChEBI" id="CHEBI:57783"/>
        <dbReference type="ChEBI" id="CHEBI:58349"/>
        <dbReference type="EC" id="1.8.1.2"/>
    </reaction>
</comment>
<keyword evidence="8" id="KW-0288">FMN</keyword>
<dbReference type="Gene3D" id="3.40.50.920">
    <property type="match status" value="1"/>
</dbReference>
<dbReference type="GO" id="GO:0051539">
    <property type="term" value="F:4 iron, 4 sulfur cluster binding"/>
    <property type="evidence" value="ECO:0007669"/>
    <property type="project" value="UniProtKB-KW"/>
</dbReference>
<dbReference type="Pfam" id="PF13540">
    <property type="entry name" value="RCC1_2"/>
    <property type="match status" value="1"/>
</dbReference>
<dbReference type="InterPro" id="IPR023173">
    <property type="entry name" value="NADPH_Cyt_P450_Rdtase_alpha"/>
</dbReference>
<dbReference type="SUPFAM" id="SSF53323">
    <property type="entry name" value="Pyruvate-ferredoxin oxidoreductase, PFOR, domain III"/>
    <property type="match status" value="1"/>
</dbReference>
<evidence type="ECO:0000256" key="14">
    <source>
        <dbReference type="ARBA" id="ARBA00023002"/>
    </source>
</evidence>
<reference evidence="24" key="1">
    <citation type="submission" date="2020-06" db="EMBL/GenBank/DDBJ databases">
        <title>A chromosome-scale genome assembly of Talaromyces rugulosus W13939.</title>
        <authorList>
            <person name="Wang B."/>
            <person name="Guo L."/>
            <person name="Ye K."/>
            <person name="Wang L."/>
        </authorList>
    </citation>
    <scope>NUCLEOTIDE SEQUENCE [LARGE SCALE GENOMIC DNA]</scope>
    <source>
        <strain evidence="24">W13939</strain>
    </source>
</reference>
<dbReference type="InterPro" id="IPR058923">
    <property type="entry name" value="RCC1-like_dom"/>
</dbReference>
<evidence type="ECO:0000313" key="23">
    <source>
        <dbReference type="EMBL" id="QKX58796.1"/>
    </source>
</evidence>
<dbReference type="GO" id="GO:0016903">
    <property type="term" value="F:oxidoreductase activity, acting on the aldehyde or oxo group of donors"/>
    <property type="evidence" value="ECO:0007669"/>
    <property type="project" value="InterPro"/>
</dbReference>
<dbReference type="Gene3D" id="3.40.920.10">
    <property type="entry name" value="Pyruvate-ferredoxin oxidoreductase, PFOR, domain III"/>
    <property type="match status" value="1"/>
</dbReference>
<keyword evidence="7" id="KW-0285">Flavoprotein</keyword>
<evidence type="ECO:0000256" key="12">
    <source>
        <dbReference type="ARBA" id="ARBA00022857"/>
    </source>
</evidence>
<keyword evidence="13" id="KW-0249">Electron transport</keyword>
<comment type="catalytic activity">
    <reaction evidence="17">
        <text>2 oxidized [cytochrome P450] + NADPH = 2 reduced [cytochrome P450] + NADP(+) + H(+)</text>
        <dbReference type="Rhea" id="RHEA:24040"/>
        <dbReference type="Rhea" id="RHEA-COMP:14627"/>
        <dbReference type="Rhea" id="RHEA-COMP:14628"/>
        <dbReference type="ChEBI" id="CHEBI:15378"/>
        <dbReference type="ChEBI" id="CHEBI:55376"/>
        <dbReference type="ChEBI" id="CHEBI:57783"/>
        <dbReference type="ChEBI" id="CHEBI:58349"/>
        <dbReference type="ChEBI" id="CHEBI:60344"/>
        <dbReference type="EC" id="1.6.2.4"/>
    </reaction>
</comment>
<dbReference type="GO" id="GO:0046872">
    <property type="term" value="F:metal ion binding"/>
    <property type="evidence" value="ECO:0007669"/>
    <property type="project" value="UniProtKB-KW"/>
</dbReference>
<dbReference type="Gene3D" id="3.40.50.970">
    <property type="match status" value="1"/>
</dbReference>
<dbReference type="SUPFAM" id="SSF52922">
    <property type="entry name" value="TK C-terminal domain-like"/>
    <property type="match status" value="1"/>
</dbReference>
<evidence type="ECO:0000256" key="1">
    <source>
        <dbReference type="ARBA" id="ARBA00001917"/>
    </source>
</evidence>
<feature type="domain" description="FAD-binding FR-type" evidence="22">
    <location>
        <begin position="1090"/>
        <end position="1321"/>
    </location>
</feature>
<evidence type="ECO:0000256" key="5">
    <source>
        <dbReference type="ARBA" id="ARBA00022448"/>
    </source>
</evidence>
<dbReference type="GO" id="GO:0050660">
    <property type="term" value="F:flavin adenine dinucleotide binding"/>
    <property type="evidence" value="ECO:0007669"/>
    <property type="project" value="TreeGrafter"/>
</dbReference>
<dbReference type="EC" id="1.8.1.2" evidence="4"/>
<dbReference type="InterPro" id="IPR019752">
    <property type="entry name" value="Pyrv/ketoisovalerate_OxRed_cat"/>
</dbReference>
<dbReference type="PROSITE" id="PS51384">
    <property type="entry name" value="FAD_FR"/>
    <property type="match status" value="1"/>
</dbReference>
<dbReference type="FunFam" id="3.40.50.970:FF:000052">
    <property type="entry name" value="Sulfite reductase [NADPH] flavoprotein component"/>
    <property type="match status" value="1"/>
</dbReference>
<dbReference type="PANTHER" id="PTHR19384:SF109">
    <property type="entry name" value="SULFITE REDUCTASE [NADPH] FLAVOPROTEIN COMPONENT"/>
    <property type="match status" value="1"/>
</dbReference>
<dbReference type="InterPro" id="IPR003097">
    <property type="entry name" value="CysJ-like_FAD-binding"/>
</dbReference>
<dbReference type="Pfam" id="PF00667">
    <property type="entry name" value="FAD_binding_1"/>
    <property type="match status" value="1"/>
</dbReference>
<evidence type="ECO:0000256" key="6">
    <source>
        <dbReference type="ARBA" id="ARBA00022485"/>
    </source>
</evidence>
<gene>
    <name evidence="23" type="ORF">TRUGW13939_05923</name>
</gene>
<dbReference type="Pfam" id="PF00175">
    <property type="entry name" value="NAD_binding_1"/>
    <property type="match status" value="1"/>
</dbReference>
<feature type="compositionally biased region" description="Basic and acidic residues" evidence="21">
    <location>
        <begin position="120"/>
        <end position="129"/>
    </location>
</feature>
<evidence type="ECO:0000256" key="21">
    <source>
        <dbReference type="SAM" id="MobiDB-lite"/>
    </source>
</evidence>
<feature type="region of interest" description="Disordered" evidence="21">
    <location>
        <begin position="1"/>
        <end position="64"/>
    </location>
</feature>
<dbReference type="Gene3D" id="2.40.30.10">
    <property type="entry name" value="Translation factors"/>
    <property type="match status" value="1"/>
</dbReference>
<dbReference type="FunFam" id="1.20.990.10:FF:000010">
    <property type="entry name" value="Sulfite reductase [NADPH] flavoprotein component"/>
    <property type="match status" value="1"/>
</dbReference>
<evidence type="ECO:0000256" key="3">
    <source>
        <dbReference type="ARBA" id="ARBA00004774"/>
    </source>
</evidence>
<dbReference type="InterPro" id="IPR002869">
    <property type="entry name" value="Pyrv_flavodox_OxRed_cen"/>
</dbReference>
<dbReference type="GO" id="GO:0005829">
    <property type="term" value="C:cytosol"/>
    <property type="evidence" value="ECO:0007669"/>
    <property type="project" value="TreeGrafter"/>
</dbReference>
<keyword evidence="14" id="KW-0560">Oxidoreductase</keyword>
<dbReference type="InterPro" id="IPR009091">
    <property type="entry name" value="RCC1/BLIP-II"/>
</dbReference>
<feature type="repeat" description="RCC1" evidence="20">
    <location>
        <begin position="192"/>
        <end position="244"/>
    </location>
</feature>
<sequence length="1477" mass="163020">MPPRRQPSSARPKRGAQNIELHNTDTKTAPKTVGRKRKAPETTHKNTTSHKRQKESPSTLNSAPNQRLDVYVFGTNSGGELGLGDASKNIAISSPICGVHSAALTFDNQILTWGSNDDGTLGRDTEQKTKTTSIDAKSDTSEDEDDEEDDEVDLNLKEASPLPVDPSHFSTGTFFTQLVATDSTTFVLTEEGLVYGWGTFRNNNGSKRFSPEVETQAVPILIPGLHHVTKLAAGAQHVLALTSNGTVFTWGSDEQSQLGRRPNSRLYKLPWLIPGQCALPRNIIDFGAGLYHSLAIQKGGKVYAWGSNNFGTSKYYYCIWWKDHSLALTDQGHCLTWGRIDNKALGLAIKDIPSSDTIYDTYGKPRILKTPTRITDIDENITLITIGTDHSIAITNDGKAYSWGFNSDHQAGHPTGEEIEKPTRIENKHYLHTCLVLRIVRMGSVPELAAISGPTYATAQTLIQQVSYALSDKIFSYSPESFDLDSAVKEWASKGELNANGEKTTSQSLQTRQGAGSIALGYLFSRDFDLKKRRIPQGIIASSATLTYLRTSLEQLSLLYAVASPVVAHVAAVDYAGGRLVSDYATALNLAEDLGLGLISSSSPHEAQHMALFSTLVAAILPTIHIYDGVRVGRDNTRVIDVLDQPGLNRIYKAVQKSLEDTRSKHLDDQGKVLEVLQSLNGELGTDYGLFEYHGHSEPTSVLVAFGTVEASLTSKIARTLSKDNARIGVINVRVYRPFVEEEFLRVLPKSVKTVGVLGQVRDQQSVQEEGIHSALYDDVLAALTFASDRDDVPSCVDIKYERSHQWTAINVAAAFQRIVDKPILQNAHQPAPLQLLDRVNVQEYTFWDLDDGRSSDASAALTDALAKDPLANLTTSTTYDNLVQGGVVRIDVRKSKKILDAPYSITTADVAYVGDIKILSEVDILASVRDSGEVVIKAPGLKDDELEKKLPAVVQQQISKRRIVLSVLDTSNASESLSESSITQAAFLQIAKIPLDSIKHQDLAGLENAQKQLDGLLRKVEVPEAWASAEIPSEAPQLAQDITATSFAPFNKNETEPASLLKDWKTVAKGIAFKEAYGAQSALRPDVNTKTFTVHVKENRRLTPVTYDRNIFHIEFDLGDSGLKYDIGEALGVHAENEPEDVQSFIKFYGLDADEVVEVPNREDSNILENRTVYQALIQNIDLFGRPPKRFYEALADFATDEKEKKELLTLGGPEGAVEFKRRAEVDTVTYADILLEFRSAHPSFHDIVRIVNPMKRREYSIASCQKVTPNSVALMIVVVNWVDPRGRDRFGQATKYLSALRPGAPITVSVKPSVMKLPPRSTQPIIMAGLGTGLAPFRAFVQHRALEKAQGKEIGSVLLYMGSRHQREEYCYGEEWEAYQAAGVITLLGRAFSRDQPQKIYIQDRMRQTIPEIVDAYIREEGAFYLCGPTWPVPDVTAVLEEAIATEAKATGKKLEPRKEIEKLKEQERYVLEVY</sequence>
<dbReference type="CDD" id="cd06207">
    <property type="entry name" value="CyPoR_like"/>
    <property type="match status" value="1"/>
</dbReference>
<keyword evidence="15" id="KW-0408">Iron</keyword>
<evidence type="ECO:0000256" key="7">
    <source>
        <dbReference type="ARBA" id="ARBA00022630"/>
    </source>
</evidence>
<dbReference type="Pfam" id="PF25390">
    <property type="entry name" value="WD40_RLD"/>
    <property type="match status" value="1"/>
</dbReference>
<evidence type="ECO:0000256" key="8">
    <source>
        <dbReference type="ARBA" id="ARBA00022643"/>
    </source>
</evidence>
<dbReference type="PANTHER" id="PTHR19384">
    <property type="entry name" value="NITRIC OXIDE SYNTHASE-RELATED"/>
    <property type="match status" value="1"/>
</dbReference>
<dbReference type="SUPFAM" id="SSF50985">
    <property type="entry name" value="RCC1/BLIP-II"/>
    <property type="match status" value="1"/>
</dbReference>
<dbReference type="Pfam" id="PF01558">
    <property type="entry name" value="POR"/>
    <property type="match status" value="1"/>
</dbReference>
<dbReference type="FunFam" id="3.40.50.80:FF:000011">
    <property type="entry name" value="Sulfite reductase flavoprotein component"/>
    <property type="match status" value="1"/>
</dbReference>
<dbReference type="SUPFAM" id="SSF63380">
    <property type="entry name" value="Riboflavin synthase domain-like"/>
    <property type="match status" value="1"/>
</dbReference>
<feature type="region of interest" description="Disordered" evidence="21">
    <location>
        <begin position="114"/>
        <end position="149"/>
    </location>
</feature>
<dbReference type="RefSeq" id="XP_035344974.1">
    <property type="nucleotide sequence ID" value="XM_035489081.1"/>
</dbReference>
<evidence type="ECO:0000256" key="20">
    <source>
        <dbReference type="PROSITE-ProRule" id="PRU00235"/>
    </source>
</evidence>
<keyword evidence="16" id="KW-0411">Iron-sulfur</keyword>
<evidence type="ECO:0000256" key="2">
    <source>
        <dbReference type="ARBA" id="ARBA00001974"/>
    </source>
</evidence>
<keyword evidence="9" id="KW-0479">Metal-binding</keyword>
<dbReference type="SUPFAM" id="SSF52343">
    <property type="entry name" value="Ferredoxin reductase-like, C-terminal NADP-linked domain"/>
    <property type="match status" value="1"/>
</dbReference>
<dbReference type="Gene3D" id="2.130.10.30">
    <property type="entry name" value="Regulator of chromosome condensation 1/beta-lactamase-inhibitor protein II"/>
    <property type="match status" value="1"/>
</dbReference>
<dbReference type="InterPro" id="IPR009014">
    <property type="entry name" value="Transketo_C/PFOR_II"/>
</dbReference>
<dbReference type="FunFam" id="3.40.50.920:FF:000007">
    <property type="entry name" value="Pyruvate:ferredoxin (Flavodoxin) oxidoreductase"/>
    <property type="match status" value="1"/>
</dbReference>
<dbReference type="InterPro" id="IPR001433">
    <property type="entry name" value="OxRdtase_FAD/NAD-bd"/>
</dbReference>
<dbReference type="OrthoDB" id="1856718at2759"/>
<comment type="cofactor">
    <cofactor evidence="1">
        <name>FMN</name>
        <dbReference type="ChEBI" id="CHEBI:58210"/>
    </cofactor>
</comment>
<comment type="cofactor">
    <cofactor evidence="2">
        <name>FAD</name>
        <dbReference type="ChEBI" id="CHEBI:57692"/>
    </cofactor>
</comment>
<dbReference type="Gene3D" id="3.40.50.80">
    <property type="entry name" value="Nucleotide-binding domain of ferredoxin-NADP reductase (FNR) module"/>
    <property type="match status" value="1"/>
</dbReference>
<dbReference type="GeneID" id="55993420"/>
<dbReference type="GO" id="GO:0010181">
    <property type="term" value="F:FMN binding"/>
    <property type="evidence" value="ECO:0007669"/>
    <property type="project" value="TreeGrafter"/>
</dbReference>
<keyword evidence="5" id="KW-0813">Transport</keyword>
<dbReference type="InterPro" id="IPR017938">
    <property type="entry name" value="Riboflavin_synthase-like_b-brl"/>
</dbReference>
<evidence type="ECO:0000256" key="10">
    <source>
        <dbReference type="ARBA" id="ARBA00022737"/>
    </source>
</evidence>
<proteinExistence type="predicted"/>
<evidence type="ECO:0000256" key="4">
    <source>
        <dbReference type="ARBA" id="ARBA00012604"/>
    </source>
</evidence>
<dbReference type="InterPro" id="IPR000408">
    <property type="entry name" value="Reg_chr_condens"/>
</dbReference>
<dbReference type="PROSITE" id="PS00626">
    <property type="entry name" value="RCC1_2"/>
    <property type="match status" value="1"/>
</dbReference>
<protein>
    <recommendedName>
        <fullName evidence="4">assimilatory sulfite reductase (NADPH)</fullName>
        <ecNumber evidence="4">1.8.1.2</ecNumber>
    </recommendedName>
</protein>
<dbReference type="InterPro" id="IPR017927">
    <property type="entry name" value="FAD-bd_FR_type"/>
</dbReference>
<keyword evidence="10" id="KW-0677">Repeat</keyword>
<feature type="repeat" description="RCC1" evidence="20">
    <location>
        <begin position="332"/>
        <end position="397"/>
    </location>
</feature>
<evidence type="ECO:0000256" key="17">
    <source>
        <dbReference type="ARBA" id="ARBA00049342"/>
    </source>
</evidence>
<dbReference type="Gene3D" id="1.20.990.10">
    <property type="entry name" value="NADPH-cytochrome p450 Reductase, Chain A, domain 3"/>
    <property type="match status" value="1"/>
</dbReference>
<dbReference type="PRINTS" id="PR00633">
    <property type="entry name" value="RCCNDNSATION"/>
</dbReference>
<evidence type="ECO:0000256" key="15">
    <source>
        <dbReference type="ARBA" id="ARBA00023004"/>
    </source>
</evidence>
<feature type="repeat" description="RCC1" evidence="20">
    <location>
        <begin position="245"/>
        <end position="299"/>
    </location>
</feature>
<comment type="function">
    <text evidence="19">This enzyme catalyzes the 6-electron reduction of sulfite to sulfide. This is one of several activities required for the biosynthesis of L-cysteine from sulfate.</text>
</comment>
<dbReference type="KEGG" id="trg:TRUGW13939_05923"/>
<comment type="pathway">
    <text evidence="3">Sulfur metabolism; hydrogen sulfide biosynthesis; hydrogen sulfide from sulfite (NADPH route): step 1/1.</text>
</comment>
<evidence type="ECO:0000256" key="19">
    <source>
        <dbReference type="ARBA" id="ARBA00059320"/>
    </source>
</evidence>
<evidence type="ECO:0000256" key="9">
    <source>
        <dbReference type="ARBA" id="ARBA00022723"/>
    </source>
</evidence>
<dbReference type="PROSITE" id="PS50012">
    <property type="entry name" value="RCC1_3"/>
    <property type="match status" value="4"/>
</dbReference>
<keyword evidence="6" id="KW-0004">4Fe-4S</keyword>
<accession>A0A7H8QYE3</accession>
<evidence type="ECO:0000256" key="13">
    <source>
        <dbReference type="ARBA" id="ARBA00022982"/>
    </source>
</evidence>
<dbReference type="Proteomes" id="UP000509510">
    <property type="component" value="Chromosome III"/>
</dbReference>
<feature type="repeat" description="RCC1" evidence="20">
    <location>
        <begin position="398"/>
        <end position="453"/>
    </location>
</feature>
<keyword evidence="11" id="KW-0274">FAD</keyword>
<keyword evidence="24" id="KW-1185">Reference proteome</keyword>
<name>A0A7H8QYE3_TALRU</name>
<dbReference type="GO" id="GO:0003958">
    <property type="term" value="F:NADPH-hemoprotein reductase activity"/>
    <property type="evidence" value="ECO:0007669"/>
    <property type="project" value="UniProtKB-EC"/>
</dbReference>
<evidence type="ECO:0000256" key="18">
    <source>
        <dbReference type="ARBA" id="ARBA00052219"/>
    </source>
</evidence>
<evidence type="ECO:0000256" key="16">
    <source>
        <dbReference type="ARBA" id="ARBA00023014"/>
    </source>
</evidence>
<evidence type="ECO:0000256" key="11">
    <source>
        <dbReference type="ARBA" id="ARBA00022827"/>
    </source>
</evidence>
<evidence type="ECO:0000259" key="22">
    <source>
        <dbReference type="PROSITE" id="PS51384"/>
    </source>
</evidence>
<dbReference type="EMBL" id="CP055900">
    <property type="protein sequence ID" value="QKX58796.1"/>
    <property type="molecule type" value="Genomic_DNA"/>
</dbReference>
<keyword evidence="12" id="KW-0521">NADP</keyword>